<name>A0A100I418_ASPNG</name>
<dbReference type="PANTHER" id="PTHR43986">
    <property type="entry name" value="ELONGATION FACTOR 1-GAMMA"/>
    <property type="match status" value="1"/>
</dbReference>
<dbReference type="FunFam" id="3.40.30.10:FF:000148">
    <property type="entry name" value="Elongation factor 1B gamma"/>
    <property type="match status" value="1"/>
</dbReference>
<feature type="domain" description="GST C-terminal" evidence="4">
    <location>
        <begin position="89"/>
        <end position="217"/>
    </location>
</feature>
<proteinExistence type="inferred from homology"/>
<organism evidence="5 6">
    <name type="scientific">Aspergillus niger</name>
    <dbReference type="NCBI Taxonomy" id="5061"/>
    <lineage>
        <taxon>Eukaryota</taxon>
        <taxon>Fungi</taxon>
        <taxon>Dikarya</taxon>
        <taxon>Ascomycota</taxon>
        <taxon>Pezizomycotina</taxon>
        <taxon>Eurotiomycetes</taxon>
        <taxon>Eurotiomycetidae</taxon>
        <taxon>Eurotiales</taxon>
        <taxon>Aspergillaceae</taxon>
        <taxon>Aspergillus</taxon>
        <taxon>Aspergillus subgen. Circumdati</taxon>
    </lineage>
</organism>
<dbReference type="PANTHER" id="PTHR43986:SF10">
    <property type="entry name" value="ELONGATION FACTOR EEF-1B GAMMA SUBUNIT, PUTATIVE (AFU_ORTHOLOGUE AFUA_1G17120)-RELATED"/>
    <property type="match status" value="1"/>
</dbReference>
<dbReference type="SUPFAM" id="SSF47616">
    <property type="entry name" value="GST C-terminal domain-like"/>
    <property type="match status" value="1"/>
</dbReference>
<evidence type="ECO:0000259" key="4">
    <source>
        <dbReference type="PROSITE" id="PS50405"/>
    </source>
</evidence>
<dbReference type="FunFam" id="1.20.1050.10:FF:000006">
    <property type="entry name" value="Elongation factor 1 gamma"/>
    <property type="match status" value="1"/>
</dbReference>
<reference evidence="6" key="1">
    <citation type="journal article" date="2016" name="Genome Announc.">
        <title>Draft genome sequence of Aspergillus niger strain An76.</title>
        <authorList>
            <person name="Gong W."/>
            <person name="Cheng Z."/>
            <person name="Zhang H."/>
            <person name="Liu L."/>
            <person name="Gao P."/>
            <person name="Wang L."/>
        </authorList>
    </citation>
    <scope>NUCLEOTIDE SEQUENCE [LARGE SCALE GENOMIC DNA]</scope>
    <source>
        <strain evidence="6">An76</strain>
    </source>
</reference>
<dbReference type="VEuPathDB" id="FungiDB:M747DRAFT_317062"/>
<dbReference type="Gene3D" id="3.40.30.10">
    <property type="entry name" value="Glutaredoxin"/>
    <property type="match status" value="1"/>
</dbReference>
<evidence type="ECO:0000256" key="2">
    <source>
        <dbReference type="RuleBase" id="RU003494"/>
    </source>
</evidence>
<dbReference type="SFLD" id="SFLDG00358">
    <property type="entry name" value="Main_(cytGST)"/>
    <property type="match status" value="1"/>
</dbReference>
<dbReference type="OrthoDB" id="249703at2759"/>
<dbReference type="GO" id="GO:0003746">
    <property type="term" value="F:translation elongation factor activity"/>
    <property type="evidence" value="ECO:0007669"/>
    <property type="project" value="UniProtKB-KW"/>
</dbReference>
<dbReference type="PROSITE" id="PS50404">
    <property type="entry name" value="GST_NTER"/>
    <property type="match status" value="1"/>
</dbReference>
<dbReference type="GO" id="GO:0005634">
    <property type="term" value="C:nucleus"/>
    <property type="evidence" value="ECO:0007669"/>
    <property type="project" value="TreeGrafter"/>
</dbReference>
<comment type="caution">
    <text evidence="5">The sequence shown here is derived from an EMBL/GenBank/DDBJ whole genome shotgun (WGS) entry which is preliminary data.</text>
</comment>
<evidence type="ECO:0000313" key="5">
    <source>
        <dbReference type="EMBL" id="GAQ34324.1"/>
    </source>
</evidence>
<evidence type="ECO:0000256" key="1">
    <source>
        <dbReference type="ARBA" id="ARBA00007409"/>
    </source>
</evidence>
<protein>
    <submittedName>
        <fullName evidence="5">Translation elongation factor eEF-1B gamma subunit</fullName>
    </submittedName>
</protein>
<dbReference type="Pfam" id="PF00043">
    <property type="entry name" value="GST_C"/>
    <property type="match status" value="1"/>
</dbReference>
<dbReference type="OMA" id="WICYAQG"/>
<comment type="similarity">
    <text evidence="1 2">Belongs to the GST superfamily.</text>
</comment>
<dbReference type="PaxDb" id="5061-CADANGAP00000932"/>
<dbReference type="Gene3D" id="1.20.1050.10">
    <property type="match status" value="1"/>
</dbReference>
<dbReference type="Proteomes" id="UP000068243">
    <property type="component" value="Unassembled WGS sequence"/>
</dbReference>
<dbReference type="CDD" id="cd03181">
    <property type="entry name" value="GST_C_EF1Bgamma_like"/>
    <property type="match status" value="1"/>
</dbReference>
<dbReference type="VEuPathDB" id="FungiDB:An01g09610"/>
<accession>A0A100I418</accession>
<evidence type="ECO:0000313" key="6">
    <source>
        <dbReference type="Proteomes" id="UP000068243"/>
    </source>
</evidence>
<dbReference type="InterPro" id="IPR010987">
    <property type="entry name" value="Glutathione-S-Trfase_C-like"/>
</dbReference>
<dbReference type="InterPro" id="IPR004045">
    <property type="entry name" value="Glutathione_S-Trfase_N"/>
</dbReference>
<feature type="domain" description="GST N-terminal" evidence="3">
    <location>
        <begin position="2"/>
        <end position="83"/>
    </location>
</feature>
<keyword evidence="5" id="KW-0251">Elongation factor</keyword>
<dbReference type="InterPro" id="IPR036282">
    <property type="entry name" value="Glutathione-S-Trfase_C_sf"/>
</dbReference>
<dbReference type="AlphaFoldDB" id="A0A100I418"/>
<dbReference type="CDD" id="cd03044">
    <property type="entry name" value="GST_N_EF1Bgamma"/>
    <property type="match status" value="1"/>
</dbReference>
<dbReference type="InterPro" id="IPR050802">
    <property type="entry name" value="EF-GSTs"/>
</dbReference>
<dbReference type="EMBL" id="BCMY01000001">
    <property type="protein sequence ID" value="GAQ34324.1"/>
    <property type="molecule type" value="Genomic_DNA"/>
</dbReference>
<gene>
    <name evidence="5" type="ORF">ABL_00635</name>
</gene>
<dbReference type="PROSITE" id="PS50405">
    <property type="entry name" value="GST_CTER"/>
    <property type="match status" value="1"/>
</dbReference>
<dbReference type="Pfam" id="PF02798">
    <property type="entry name" value="GST_N"/>
    <property type="match status" value="1"/>
</dbReference>
<evidence type="ECO:0000259" key="3">
    <source>
        <dbReference type="PROSITE" id="PS50404"/>
    </source>
</evidence>
<sequence length="219" mass="24282">MSFGTIYTYPNNPRVMKTQAAANFNNLTLTLADFKMGETNRDPTFLSKFPMGKVPAFEGADGTLLAESDAITQFVAESGPAAGQLVGSTPAERALIRQWICFADGEVQSAVISLVLWRLGYKAYDEATEKSGLEKLTRALGALENRLKERTWVATEKLSLADISLAAALYWGFSVSIDAEMRKDYPVVVAWYERVLESEHVKEAFGPKVFVEKRKEPEN</sequence>
<dbReference type="InterPro" id="IPR040079">
    <property type="entry name" value="Glutathione_S-Trfase"/>
</dbReference>
<dbReference type="VEuPathDB" id="FungiDB:ATCC64974_15620"/>
<dbReference type="InterPro" id="IPR036249">
    <property type="entry name" value="Thioredoxin-like_sf"/>
</dbReference>
<dbReference type="InterPro" id="IPR004046">
    <property type="entry name" value="GST_C"/>
</dbReference>
<keyword evidence="5" id="KW-0648">Protein biosynthesis</keyword>
<dbReference type="SFLD" id="SFLDS00019">
    <property type="entry name" value="Glutathione_Transferase_(cytos"/>
    <property type="match status" value="1"/>
</dbReference>
<dbReference type="VEuPathDB" id="FungiDB:ASPNIDRAFT2_1182312"/>
<dbReference type="SUPFAM" id="SSF52833">
    <property type="entry name" value="Thioredoxin-like"/>
    <property type="match status" value="1"/>
</dbReference>
<dbReference type="GO" id="GO:0005737">
    <property type="term" value="C:cytoplasm"/>
    <property type="evidence" value="ECO:0007669"/>
    <property type="project" value="TreeGrafter"/>
</dbReference>